<evidence type="ECO:0000313" key="2">
    <source>
        <dbReference type="EMBL" id="WDC92817.1"/>
    </source>
</evidence>
<gene>
    <name evidence="2" type="ORF">PSR33_09665</name>
</gene>
<geneLocation type="plasmid" evidence="2 3">
    <name>p1_CACC879</name>
</geneLocation>
<proteinExistence type="predicted"/>
<evidence type="ECO:0008006" key="4">
    <source>
        <dbReference type="Google" id="ProtNLM"/>
    </source>
</evidence>
<sequence>MTELLYGIYPYAVENGIKADEFWQMTFDEIMIHITATIKHHRTMLKERAVMDHKTAELMAFAVNDPSKMPSVEKHYSFMDDSAERQPVTLNNEPDQAEPEEWQSDQALLVQQAMAVRATNERKKK</sequence>
<evidence type="ECO:0000256" key="1">
    <source>
        <dbReference type="SAM" id="MobiDB-lite"/>
    </source>
</evidence>
<dbReference type="Proteomes" id="UP001215533">
    <property type="component" value="Plasmid p1_CACC879"/>
</dbReference>
<dbReference type="AlphaFoldDB" id="A0AAJ5USJ0"/>
<organism evidence="2 3">
    <name type="scientific">Latilactobacillus curvatus</name>
    <name type="common">Lactobacillus curvatus</name>
    <dbReference type="NCBI Taxonomy" id="28038"/>
    <lineage>
        <taxon>Bacteria</taxon>
        <taxon>Bacillati</taxon>
        <taxon>Bacillota</taxon>
        <taxon>Bacilli</taxon>
        <taxon>Lactobacillales</taxon>
        <taxon>Lactobacillaceae</taxon>
        <taxon>Latilactobacillus</taxon>
    </lineage>
</organism>
<accession>A0AAJ5USJ0</accession>
<keyword evidence="2" id="KW-0614">Plasmid</keyword>
<reference evidence="2" key="1">
    <citation type="submission" date="2023-02" db="EMBL/GenBank/DDBJ databases">
        <title>Complete genome sequence of Lactobacillus curvatus CACC879 isolated from Pig feces.</title>
        <authorList>
            <person name="Park S."/>
            <person name="Park M.A."/>
            <person name="Kim D.-H."/>
            <person name="Kim Y."/>
        </authorList>
    </citation>
    <scope>NUCLEOTIDE SEQUENCE</scope>
    <source>
        <strain evidence="2">Curvatus</strain>
        <plasmid evidence="2">p1_CACC879</plasmid>
    </source>
</reference>
<name>A0AAJ5USJ0_LATCU</name>
<protein>
    <recommendedName>
        <fullName evidence="4">Prophage protein</fullName>
    </recommendedName>
</protein>
<feature type="region of interest" description="Disordered" evidence="1">
    <location>
        <begin position="76"/>
        <end position="103"/>
    </location>
</feature>
<evidence type="ECO:0000313" key="3">
    <source>
        <dbReference type="Proteomes" id="UP001215533"/>
    </source>
</evidence>
<dbReference type="EMBL" id="CP117684">
    <property type="protein sequence ID" value="WDC92817.1"/>
    <property type="molecule type" value="Genomic_DNA"/>
</dbReference>